<dbReference type="PANTHER" id="PTHR11851">
    <property type="entry name" value="METALLOPROTEASE"/>
    <property type="match status" value="1"/>
</dbReference>
<dbReference type="InterPro" id="IPR050361">
    <property type="entry name" value="MPP/UQCRC_Complex"/>
</dbReference>
<dbReference type="GO" id="GO:0008233">
    <property type="term" value="F:peptidase activity"/>
    <property type="evidence" value="ECO:0007669"/>
    <property type="project" value="UniProtKB-KW"/>
</dbReference>
<protein>
    <submittedName>
        <fullName evidence="3">Zinc protease</fullName>
        <ecNumber evidence="3">3.4.24.-</ecNumber>
    </submittedName>
</protein>
<proteinExistence type="predicted"/>
<accession>A0ABT2ENI9</accession>
<evidence type="ECO:0000259" key="1">
    <source>
        <dbReference type="Pfam" id="PF00675"/>
    </source>
</evidence>
<evidence type="ECO:0000313" key="3">
    <source>
        <dbReference type="EMBL" id="MCS3919516.1"/>
    </source>
</evidence>
<gene>
    <name evidence="3" type="ORF">M2350_001929</name>
</gene>
<reference evidence="3 4" key="1">
    <citation type="submission" date="2022-08" db="EMBL/GenBank/DDBJ databases">
        <title>Bacterial and archaeal communities from various locations to study Microbial Dark Matter (Phase II).</title>
        <authorList>
            <person name="Stepanauskas R."/>
        </authorList>
    </citation>
    <scope>NUCLEOTIDE SEQUENCE [LARGE SCALE GENOMIC DNA]</scope>
    <source>
        <strain evidence="3 4">PD1</strain>
    </source>
</reference>
<organism evidence="3 4">
    <name type="scientific">Candidatus Fervidibacter sacchari</name>
    <dbReference type="NCBI Taxonomy" id="1448929"/>
    <lineage>
        <taxon>Bacteria</taxon>
        <taxon>Candidatus Fervidibacterota</taxon>
        <taxon>Candidatus Fervidibacter</taxon>
    </lineage>
</organism>
<dbReference type="Pfam" id="PF05193">
    <property type="entry name" value="Peptidase_M16_C"/>
    <property type="match status" value="1"/>
</dbReference>
<keyword evidence="3" id="KW-0378">Hydrolase</keyword>
<evidence type="ECO:0000259" key="2">
    <source>
        <dbReference type="Pfam" id="PF05193"/>
    </source>
</evidence>
<name>A0ABT2ENI9_9BACT</name>
<dbReference type="SUPFAM" id="SSF63411">
    <property type="entry name" value="LuxS/MPP-like metallohydrolase"/>
    <property type="match status" value="2"/>
</dbReference>
<feature type="domain" description="Peptidase M16 N-terminal" evidence="1">
    <location>
        <begin position="33"/>
        <end position="153"/>
    </location>
</feature>
<dbReference type="EC" id="3.4.24.-" evidence="3"/>
<dbReference type="Proteomes" id="UP001204798">
    <property type="component" value="Unassembled WGS sequence"/>
</dbReference>
<keyword evidence="4" id="KW-1185">Reference proteome</keyword>
<comment type="caution">
    <text evidence="3">The sequence shown here is derived from an EMBL/GenBank/DDBJ whole genome shotgun (WGS) entry which is preliminary data.</text>
</comment>
<dbReference type="InterPro" id="IPR011249">
    <property type="entry name" value="Metalloenz_LuxS/M16"/>
</dbReference>
<dbReference type="Gene3D" id="3.30.830.10">
    <property type="entry name" value="Metalloenzyme, LuxS/M16 peptidase-like"/>
    <property type="match status" value="2"/>
</dbReference>
<dbReference type="GO" id="GO:0006508">
    <property type="term" value="P:proteolysis"/>
    <property type="evidence" value="ECO:0007669"/>
    <property type="project" value="UniProtKB-KW"/>
</dbReference>
<dbReference type="PANTHER" id="PTHR11851:SF224">
    <property type="entry name" value="PROCESSING PROTEASE"/>
    <property type="match status" value="1"/>
</dbReference>
<keyword evidence="3" id="KW-0645">Protease</keyword>
<evidence type="ECO:0000313" key="4">
    <source>
        <dbReference type="Proteomes" id="UP001204798"/>
    </source>
</evidence>
<dbReference type="InterPro" id="IPR007863">
    <property type="entry name" value="Peptidase_M16_C"/>
</dbReference>
<feature type="domain" description="Peptidase M16 C-terminal" evidence="2">
    <location>
        <begin position="170"/>
        <end position="346"/>
    </location>
</feature>
<dbReference type="RefSeq" id="WP_018196432.1">
    <property type="nucleotide sequence ID" value="NZ_CP130454.1"/>
</dbReference>
<dbReference type="InterPro" id="IPR011765">
    <property type="entry name" value="Pept_M16_N"/>
</dbReference>
<dbReference type="Pfam" id="PF00675">
    <property type="entry name" value="Peptidase_M16"/>
    <property type="match status" value="1"/>
</dbReference>
<sequence length="413" mass="45754">MRMDEPMRVVLENGCVLIAQQVKGAPLISLNGFVKGGTVWEIPEKIGSVNLMAQTLRRGTETKTAQEIDDALERRGASLSFSAGHEGVSFHLSCLPQDYADCALLLAEILLKPTFPEGELEKQRLRTINALKDALTRPEEVSYRRFLSLAYDSNHPLHYPADGTPESVESLTREDILTAYTRALHPSQTIIAVVGDMEPQRMLDILADGLAEWEPRSDESVEFPNASLPEKTQRDYVNLPDKLQSWIVMGHKGLRRTDERFYAANVMATILGAGWGRLFTQIRDNQGLAYAVGASLQAGLVEGPFIVRMGVNPKDVDRAIESATDELNKIRNEPPTDDEVADAKNYLLGRLVLSMETTSGMASMLVTCELYGLGLDYPQRAKDFYAPVTKERVREIAEELLHPDKMAIAIAGP</sequence>
<dbReference type="EMBL" id="JANUCP010000003">
    <property type="protein sequence ID" value="MCS3919516.1"/>
    <property type="molecule type" value="Genomic_DNA"/>
</dbReference>